<dbReference type="Pfam" id="PF10410">
    <property type="entry name" value="DnaB_bind"/>
    <property type="match status" value="1"/>
</dbReference>
<keyword evidence="1 12" id="KW-0240">DNA-directed RNA polymerase</keyword>
<dbReference type="Gene3D" id="1.10.860.10">
    <property type="entry name" value="DNAb Helicase, Chain A"/>
    <property type="match status" value="1"/>
</dbReference>
<dbReference type="SUPFAM" id="SSF48024">
    <property type="entry name" value="N-terminal domain of DnaB helicase"/>
    <property type="match status" value="1"/>
</dbReference>
<evidence type="ECO:0000313" key="17">
    <source>
        <dbReference type="Proteomes" id="UP000000269"/>
    </source>
</evidence>
<dbReference type="GO" id="GO:0006269">
    <property type="term" value="P:DNA replication, synthesis of primer"/>
    <property type="evidence" value="ECO:0007669"/>
    <property type="project" value="UniProtKB-UniRule"/>
</dbReference>
<dbReference type="NCBIfam" id="TIGR01391">
    <property type="entry name" value="dnaG"/>
    <property type="match status" value="1"/>
</dbReference>
<evidence type="ECO:0000256" key="7">
    <source>
        <dbReference type="ARBA" id="ARBA00022771"/>
    </source>
</evidence>
<dbReference type="InterPro" id="IPR050219">
    <property type="entry name" value="DnaG_primase"/>
</dbReference>
<evidence type="ECO:0000256" key="6">
    <source>
        <dbReference type="ARBA" id="ARBA00022723"/>
    </source>
</evidence>
<dbReference type="STRING" id="350688.Clos_1278"/>
<dbReference type="InterPro" id="IPR034151">
    <property type="entry name" value="TOPRIM_DnaG_bac"/>
</dbReference>
<dbReference type="GO" id="GO:0003677">
    <property type="term" value="F:DNA binding"/>
    <property type="evidence" value="ECO:0007669"/>
    <property type="project" value="UniProtKB-KW"/>
</dbReference>
<dbReference type="Pfam" id="PF08275">
    <property type="entry name" value="DNAG_N"/>
    <property type="match status" value="1"/>
</dbReference>
<dbReference type="KEGG" id="aoe:Clos_1278"/>
<dbReference type="InterPro" id="IPR002694">
    <property type="entry name" value="Znf_CHC2"/>
</dbReference>
<evidence type="ECO:0000256" key="5">
    <source>
        <dbReference type="ARBA" id="ARBA00022705"/>
    </source>
</evidence>
<keyword evidence="17" id="KW-1185">Reference proteome</keyword>
<reference evidence="17" key="1">
    <citation type="submission" date="2007-10" db="EMBL/GenBank/DDBJ databases">
        <title>Complete genome of Alkaliphilus oremlandii OhILAs.</title>
        <authorList>
            <person name="Copeland A."/>
            <person name="Lucas S."/>
            <person name="Lapidus A."/>
            <person name="Barry K."/>
            <person name="Detter J.C."/>
            <person name="Glavina del Rio T."/>
            <person name="Hammon N."/>
            <person name="Israni S."/>
            <person name="Dalin E."/>
            <person name="Tice H."/>
            <person name="Pitluck S."/>
            <person name="Chain P."/>
            <person name="Malfatti S."/>
            <person name="Shin M."/>
            <person name="Vergez L."/>
            <person name="Schmutz J."/>
            <person name="Larimer F."/>
            <person name="Land M."/>
            <person name="Hauser L."/>
            <person name="Kyrpides N."/>
            <person name="Mikhailova N."/>
            <person name="Stolz J.F."/>
            <person name="Dawson A."/>
            <person name="Fisher E."/>
            <person name="Crable B."/>
            <person name="Perera E."/>
            <person name="Lisak J."/>
            <person name="Ranganathan M."/>
            <person name="Basu P."/>
            <person name="Richardson P."/>
        </authorList>
    </citation>
    <scope>NUCLEOTIDE SEQUENCE [LARGE SCALE GENOMIC DNA]</scope>
    <source>
        <strain evidence="17">OhILAs</strain>
    </source>
</reference>
<dbReference type="InterPro" id="IPR037068">
    <property type="entry name" value="DNA_primase_core_N_sf"/>
</dbReference>
<evidence type="ECO:0000256" key="1">
    <source>
        <dbReference type="ARBA" id="ARBA00022478"/>
    </source>
</evidence>
<dbReference type="InterPro" id="IPR036185">
    <property type="entry name" value="DNA_heli_DnaB-like_N_sf"/>
</dbReference>
<evidence type="ECO:0000313" key="16">
    <source>
        <dbReference type="EMBL" id="ABW18823.1"/>
    </source>
</evidence>
<keyword evidence="2 12" id="KW-0639">Primosome</keyword>
<evidence type="ECO:0000256" key="13">
    <source>
        <dbReference type="PIRNR" id="PIRNR002811"/>
    </source>
</evidence>
<keyword evidence="8 12" id="KW-0862">Zinc</keyword>
<evidence type="ECO:0000256" key="14">
    <source>
        <dbReference type="PIRSR" id="PIRSR002811-1"/>
    </source>
</evidence>
<dbReference type="HAMAP" id="MF_00974">
    <property type="entry name" value="DNA_primase_DnaG"/>
    <property type="match status" value="1"/>
</dbReference>
<feature type="domain" description="Toprim" evidence="15">
    <location>
        <begin position="257"/>
        <end position="340"/>
    </location>
</feature>
<dbReference type="SMART" id="SM00400">
    <property type="entry name" value="ZnF_CHCC"/>
    <property type="match status" value="1"/>
</dbReference>
<dbReference type="RefSeq" id="WP_012159135.1">
    <property type="nucleotide sequence ID" value="NC_009922.1"/>
</dbReference>
<dbReference type="OrthoDB" id="9803773at2"/>
<dbReference type="GO" id="GO:0003678">
    <property type="term" value="F:DNA helicase activity"/>
    <property type="evidence" value="ECO:0007669"/>
    <property type="project" value="InterPro"/>
</dbReference>
<comment type="similarity">
    <text evidence="12 13">Belongs to the DnaG primase family.</text>
</comment>
<feature type="zinc finger region" description="CHC2-type" evidence="12 14">
    <location>
        <begin position="40"/>
        <end position="64"/>
    </location>
</feature>
<comment type="catalytic activity">
    <reaction evidence="12">
        <text>ssDNA + n NTP = ssDNA/pppN(pN)n-1 hybrid + (n-1) diphosphate.</text>
        <dbReference type="EC" id="2.7.7.101"/>
    </reaction>
</comment>
<dbReference type="SUPFAM" id="SSF56731">
    <property type="entry name" value="DNA primase core"/>
    <property type="match status" value="1"/>
</dbReference>
<dbReference type="Gene3D" id="3.90.980.10">
    <property type="entry name" value="DNA primase, catalytic core, N-terminal domain"/>
    <property type="match status" value="1"/>
</dbReference>
<dbReference type="EMBL" id="CP000853">
    <property type="protein sequence ID" value="ABW18823.1"/>
    <property type="molecule type" value="Genomic_DNA"/>
</dbReference>
<comment type="cofactor">
    <cofactor evidence="12 13 14">
        <name>Zn(2+)</name>
        <dbReference type="ChEBI" id="CHEBI:29105"/>
    </cofactor>
    <text evidence="12 13 14">Binds 1 zinc ion per monomer.</text>
</comment>
<dbReference type="InterPro" id="IPR016136">
    <property type="entry name" value="DNA_helicase_N/primase_C"/>
</dbReference>
<keyword evidence="4 12" id="KW-0548">Nucleotidyltransferase</keyword>
<dbReference type="PROSITE" id="PS50880">
    <property type="entry name" value="TOPRIM"/>
    <property type="match status" value="1"/>
</dbReference>
<comment type="function">
    <text evidence="12 13">RNA polymerase that catalyzes the synthesis of short RNA molecules used as primers for DNA polymerase during DNA replication.</text>
</comment>
<dbReference type="PANTHER" id="PTHR30313">
    <property type="entry name" value="DNA PRIMASE"/>
    <property type="match status" value="1"/>
</dbReference>
<proteinExistence type="inferred from homology"/>
<dbReference type="InterPro" id="IPR013264">
    <property type="entry name" value="DNAG_N"/>
</dbReference>
<organism evidence="16 17">
    <name type="scientific">Alkaliphilus oremlandii (strain OhILAs)</name>
    <name type="common">Clostridium oremlandii (strain OhILAs)</name>
    <dbReference type="NCBI Taxonomy" id="350688"/>
    <lineage>
        <taxon>Bacteria</taxon>
        <taxon>Bacillati</taxon>
        <taxon>Bacillota</taxon>
        <taxon>Clostridia</taxon>
        <taxon>Peptostreptococcales</taxon>
        <taxon>Natronincolaceae</taxon>
        <taxon>Alkaliphilus</taxon>
    </lineage>
</organism>
<evidence type="ECO:0000256" key="12">
    <source>
        <dbReference type="HAMAP-Rule" id="MF_00974"/>
    </source>
</evidence>
<dbReference type="Gene3D" id="3.40.1360.10">
    <property type="match status" value="1"/>
</dbReference>
<gene>
    <name evidence="12" type="primary">dnaG</name>
    <name evidence="16" type="ordered locus">Clos_1278</name>
</gene>
<protein>
    <recommendedName>
        <fullName evidence="12 13">DNA primase</fullName>
        <ecNumber evidence="12">2.7.7.101</ecNumber>
    </recommendedName>
</protein>
<comment type="subunit">
    <text evidence="12">Monomer. Interacts with DnaB.</text>
</comment>
<evidence type="ECO:0000259" key="15">
    <source>
        <dbReference type="PROSITE" id="PS50880"/>
    </source>
</evidence>
<keyword evidence="10 12" id="KW-0238">DNA-binding</keyword>
<dbReference type="AlphaFoldDB" id="A8MG95"/>
<keyword evidence="11 12" id="KW-0804">Transcription</keyword>
<keyword evidence="9" id="KW-0460">Magnesium</keyword>
<dbReference type="InterPro" id="IPR019475">
    <property type="entry name" value="DNA_primase_DnaB-bd"/>
</dbReference>
<dbReference type="Pfam" id="PF13155">
    <property type="entry name" value="Toprim_2"/>
    <property type="match status" value="1"/>
</dbReference>
<accession>A8MG95</accession>
<dbReference type="HOGENOM" id="CLU_013501_3_2_9"/>
<sequence length="604" mass="69515">MENFFPEELINEVKDNNEIIDVISEYIQVKSSGSSHKALCPFHSENTPSFVINREKQIYKCFGCGEGGDVVRFIMKIENLDFIESVKLLAKRANIEIKSTESSEEFKAQIKEKNLFYEINRKVGLYFYHNLTKIPNPALEYLTNRGITPKTLASFGLGYANNSWDDLVLYLQKEGYQLEDIQKCGLIRANKQNGYYDYFRNRIMFPIFNIRGEVVGFGGRVLDDALPKYLNSPETKIFNKSNTLYGLNFARKNISNGQIILVEGYMDVIALHQAGFKNAVASLGTSLTKYHGQLLKKYCDEIILCFDGDTAGIKATMRSVDILTEEKCQFRIMMLPQGKDPDDFIKLHGSDKFREQINKAMSLTDYKILLAKNEHANNTIYDNMKLAKRLSEIIRDIKSPIEQEAYIEKASAETGISKEAIKKEIYGQNPKLSNNITNTKYSSNYKRDNKYIELVPLVEQKGHIVAEQQLIKFMLTDNTTIKYILDSISIDDFSVLAHREIVNYLSVHKNIAENQIEELFSDFKEDINKIFETNIDHIDLNSTLNKYVINLKKYKLLYDIKKLEKEQNAIIKDSNLTKEEVESKLLTIGMEIMKKNVQLQKLRA</sequence>
<dbReference type="PANTHER" id="PTHR30313:SF2">
    <property type="entry name" value="DNA PRIMASE"/>
    <property type="match status" value="1"/>
</dbReference>
<dbReference type="FunFam" id="3.90.580.10:FF:000001">
    <property type="entry name" value="DNA primase"/>
    <property type="match status" value="1"/>
</dbReference>
<dbReference type="InterPro" id="IPR006171">
    <property type="entry name" value="TOPRIM_dom"/>
</dbReference>
<dbReference type="Proteomes" id="UP000000269">
    <property type="component" value="Chromosome"/>
</dbReference>
<name>A8MG95_ALKOO</name>
<dbReference type="Gene3D" id="3.90.580.10">
    <property type="entry name" value="Zinc finger, CHC2-type domain"/>
    <property type="match status" value="1"/>
</dbReference>
<dbReference type="Pfam" id="PF01807">
    <property type="entry name" value="Zn_ribbon_DnaG"/>
    <property type="match status" value="1"/>
</dbReference>
<dbReference type="GO" id="GO:0005737">
    <property type="term" value="C:cytoplasm"/>
    <property type="evidence" value="ECO:0007669"/>
    <property type="project" value="TreeGrafter"/>
</dbReference>
<dbReference type="eggNOG" id="COG0358">
    <property type="taxonomic scope" value="Bacteria"/>
</dbReference>
<dbReference type="SUPFAM" id="SSF57783">
    <property type="entry name" value="Zinc beta-ribbon"/>
    <property type="match status" value="1"/>
</dbReference>
<dbReference type="InterPro" id="IPR006295">
    <property type="entry name" value="DNA_primase_DnaG"/>
</dbReference>
<keyword evidence="7 12" id="KW-0863">Zinc-finger</keyword>
<evidence type="ECO:0000256" key="9">
    <source>
        <dbReference type="ARBA" id="ARBA00022842"/>
    </source>
</evidence>
<dbReference type="GO" id="GO:0003899">
    <property type="term" value="F:DNA-directed RNA polymerase activity"/>
    <property type="evidence" value="ECO:0007669"/>
    <property type="project" value="UniProtKB-UniRule"/>
</dbReference>
<dbReference type="GO" id="GO:0005524">
    <property type="term" value="F:ATP binding"/>
    <property type="evidence" value="ECO:0007669"/>
    <property type="project" value="InterPro"/>
</dbReference>
<dbReference type="PIRSF" id="PIRSF002811">
    <property type="entry name" value="DnaG"/>
    <property type="match status" value="1"/>
</dbReference>
<comment type="domain">
    <text evidence="12">Contains an N-terminal zinc-binding domain, a central core domain that contains the primase activity, and a C-terminal DnaB-binding domain.</text>
</comment>
<dbReference type="InterPro" id="IPR036977">
    <property type="entry name" value="DNA_primase_Znf_CHC2"/>
</dbReference>
<evidence type="ECO:0000256" key="3">
    <source>
        <dbReference type="ARBA" id="ARBA00022679"/>
    </source>
</evidence>
<evidence type="ECO:0000256" key="4">
    <source>
        <dbReference type="ARBA" id="ARBA00022695"/>
    </source>
</evidence>
<dbReference type="FunFam" id="3.40.1360.10:FF:000002">
    <property type="entry name" value="DNA primase"/>
    <property type="match status" value="1"/>
</dbReference>
<dbReference type="GO" id="GO:0000428">
    <property type="term" value="C:DNA-directed RNA polymerase complex"/>
    <property type="evidence" value="ECO:0007669"/>
    <property type="project" value="UniProtKB-KW"/>
</dbReference>
<dbReference type="GO" id="GO:0008270">
    <property type="term" value="F:zinc ion binding"/>
    <property type="evidence" value="ECO:0007669"/>
    <property type="project" value="UniProtKB-UniRule"/>
</dbReference>
<dbReference type="FunFam" id="3.90.980.10:FF:000001">
    <property type="entry name" value="DNA primase"/>
    <property type="match status" value="1"/>
</dbReference>
<keyword evidence="3 12" id="KW-0808">Transferase</keyword>
<dbReference type="CDD" id="cd03364">
    <property type="entry name" value="TOPRIM_DnaG_primases"/>
    <property type="match status" value="1"/>
</dbReference>
<dbReference type="InterPro" id="IPR030846">
    <property type="entry name" value="DnaG_bac"/>
</dbReference>
<evidence type="ECO:0000256" key="2">
    <source>
        <dbReference type="ARBA" id="ARBA00022515"/>
    </source>
</evidence>
<evidence type="ECO:0000256" key="10">
    <source>
        <dbReference type="ARBA" id="ARBA00023125"/>
    </source>
</evidence>
<keyword evidence="5 12" id="KW-0235">DNA replication</keyword>
<dbReference type="SMART" id="SM00493">
    <property type="entry name" value="TOPRIM"/>
    <property type="match status" value="1"/>
</dbReference>
<evidence type="ECO:0000256" key="11">
    <source>
        <dbReference type="ARBA" id="ARBA00023163"/>
    </source>
</evidence>
<dbReference type="EC" id="2.7.7.101" evidence="12"/>
<dbReference type="GO" id="GO:1990077">
    <property type="term" value="C:primosome complex"/>
    <property type="evidence" value="ECO:0007669"/>
    <property type="project" value="UniProtKB-KW"/>
</dbReference>
<keyword evidence="6 12" id="KW-0479">Metal-binding</keyword>
<evidence type="ECO:0000256" key="8">
    <source>
        <dbReference type="ARBA" id="ARBA00022833"/>
    </source>
</evidence>